<protein>
    <submittedName>
        <fullName evidence="1">Uncharacterized protein</fullName>
    </submittedName>
</protein>
<reference evidence="1" key="1">
    <citation type="submission" date="2022-12" db="EMBL/GenBank/DDBJ databases">
        <authorList>
            <person name="Petersen C."/>
        </authorList>
    </citation>
    <scope>NUCLEOTIDE SEQUENCE</scope>
    <source>
        <strain evidence="1">IBT 17660</strain>
    </source>
</reference>
<proteinExistence type="predicted"/>
<reference evidence="1" key="2">
    <citation type="journal article" date="2023" name="IMA Fungus">
        <title>Comparative genomic study of the Penicillium genus elucidates a diverse pangenome and 15 lateral gene transfer events.</title>
        <authorList>
            <person name="Petersen C."/>
            <person name="Sorensen T."/>
            <person name="Nielsen M.R."/>
            <person name="Sondergaard T.E."/>
            <person name="Sorensen J.L."/>
            <person name="Fitzpatrick D.A."/>
            <person name="Frisvad J.C."/>
            <person name="Nielsen K.L."/>
        </authorList>
    </citation>
    <scope>NUCLEOTIDE SEQUENCE</scope>
    <source>
        <strain evidence="1">IBT 17660</strain>
    </source>
</reference>
<dbReference type="OrthoDB" id="10623913at2759"/>
<evidence type="ECO:0000313" key="2">
    <source>
        <dbReference type="Proteomes" id="UP001147760"/>
    </source>
</evidence>
<gene>
    <name evidence="1" type="ORF">N7530_012605</name>
</gene>
<comment type="caution">
    <text evidence="1">The sequence shown here is derived from an EMBL/GenBank/DDBJ whole genome shotgun (WGS) entry which is preliminary data.</text>
</comment>
<evidence type="ECO:0000313" key="1">
    <source>
        <dbReference type="EMBL" id="KAJ5457331.1"/>
    </source>
</evidence>
<keyword evidence="2" id="KW-1185">Reference proteome</keyword>
<accession>A0A9X0BGQ3</accession>
<dbReference type="Proteomes" id="UP001147760">
    <property type="component" value="Unassembled WGS sequence"/>
</dbReference>
<organism evidence="1 2">
    <name type="scientific">Penicillium desertorum</name>
    <dbReference type="NCBI Taxonomy" id="1303715"/>
    <lineage>
        <taxon>Eukaryota</taxon>
        <taxon>Fungi</taxon>
        <taxon>Dikarya</taxon>
        <taxon>Ascomycota</taxon>
        <taxon>Pezizomycotina</taxon>
        <taxon>Eurotiomycetes</taxon>
        <taxon>Eurotiomycetidae</taxon>
        <taxon>Eurotiales</taxon>
        <taxon>Aspergillaceae</taxon>
        <taxon>Penicillium</taxon>
    </lineage>
</organism>
<dbReference type="AlphaFoldDB" id="A0A9X0BGQ3"/>
<name>A0A9X0BGQ3_9EURO</name>
<sequence>MWKRCNLTDELATVAYGGQYENHVPAMSAPNRNYGGLYSALQSRDLDIATPTATQISSVDLRG</sequence>
<dbReference type="EMBL" id="JAPWDO010000009">
    <property type="protein sequence ID" value="KAJ5457331.1"/>
    <property type="molecule type" value="Genomic_DNA"/>
</dbReference>